<feature type="transmembrane region" description="Helical" evidence="7">
    <location>
        <begin position="45"/>
        <end position="68"/>
    </location>
</feature>
<reference evidence="8 9" key="1">
    <citation type="journal article" date="2021" name="Pathogens">
        <title>Isolation and Characterization of Kingella bonacorsii sp. nov., A Novel Kingella Species Detected in a Stable Periodontitis Subject.</title>
        <authorList>
            <person name="Antezack A."/>
            <person name="Boxberger M."/>
            <person name="Rolland C."/>
            <person name="Monnet-Corti V."/>
            <person name="La Scola B."/>
        </authorList>
    </citation>
    <scope>NUCLEOTIDE SEQUENCE [LARGE SCALE GENOMIC DNA]</scope>
    <source>
        <strain evidence="8 9">Marseille-Q4569</strain>
    </source>
</reference>
<keyword evidence="4 7" id="KW-0812">Transmembrane</keyword>
<evidence type="ECO:0000256" key="1">
    <source>
        <dbReference type="ARBA" id="ARBA00004651"/>
    </source>
</evidence>
<accession>A0ABS1BSI3</accession>
<gene>
    <name evidence="8" type="ORF">JDW22_06455</name>
</gene>
<evidence type="ECO:0000256" key="3">
    <source>
        <dbReference type="ARBA" id="ARBA00022475"/>
    </source>
</evidence>
<dbReference type="InterPro" id="IPR032808">
    <property type="entry name" value="DoxX"/>
</dbReference>
<dbReference type="Proteomes" id="UP000614058">
    <property type="component" value="Unassembled WGS sequence"/>
</dbReference>
<protein>
    <submittedName>
        <fullName evidence="8">DoxX family protein</fullName>
    </submittedName>
</protein>
<organism evidence="8 9">
    <name type="scientific">Kingella bonacorsii</name>
    <dbReference type="NCBI Taxonomy" id="2796361"/>
    <lineage>
        <taxon>Bacteria</taxon>
        <taxon>Pseudomonadati</taxon>
        <taxon>Pseudomonadota</taxon>
        <taxon>Betaproteobacteria</taxon>
        <taxon>Neisseriales</taxon>
        <taxon>Neisseriaceae</taxon>
        <taxon>Kingella</taxon>
    </lineage>
</organism>
<comment type="caution">
    <text evidence="8">The sequence shown here is derived from an EMBL/GenBank/DDBJ whole genome shotgun (WGS) entry which is preliminary data.</text>
</comment>
<evidence type="ECO:0000313" key="8">
    <source>
        <dbReference type="EMBL" id="MBK0396227.1"/>
    </source>
</evidence>
<feature type="transmembrane region" description="Helical" evidence="7">
    <location>
        <begin position="105"/>
        <end position="126"/>
    </location>
</feature>
<keyword evidence="5 7" id="KW-1133">Transmembrane helix</keyword>
<dbReference type="InterPro" id="IPR051907">
    <property type="entry name" value="DoxX-like_oxidoreductase"/>
</dbReference>
<dbReference type="PANTHER" id="PTHR33452:SF4">
    <property type="entry name" value="BLL4328 PROTEIN"/>
    <property type="match status" value="1"/>
</dbReference>
<comment type="similarity">
    <text evidence="2">Belongs to the DoxX family.</text>
</comment>
<dbReference type="Pfam" id="PF07681">
    <property type="entry name" value="DoxX"/>
    <property type="match status" value="1"/>
</dbReference>
<proteinExistence type="inferred from homology"/>
<sequence>MFTRLQNWQDAALCLVRAVTGYMFLQHGLAKFFEFPVSMTDGHGAVPLFSLFGAGGMLELAGGALLILGLFTRPVAFLLSGQMAVAYFFIHGGNVLLPMTNGGELAALYSLMFLLLVFTGGGKYALDSVLRKS</sequence>
<evidence type="ECO:0000256" key="2">
    <source>
        <dbReference type="ARBA" id="ARBA00006679"/>
    </source>
</evidence>
<feature type="transmembrane region" description="Helical" evidence="7">
    <location>
        <begin position="75"/>
        <end position="93"/>
    </location>
</feature>
<feature type="transmembrane region" description="Helical" evidence="7">
    <location>
        <begin position="12"/>
        <end position="33"/>
    </location>
</feature>
<comment type="subcellular location">
    <subcellularLocation>
        <location evidence="1">Cell membrane</location>
        <topology evidence="1">Multi-pass membrane protein</topology>
    </subcellularLocation>
</comment>
<dbReference type="RefSeq" id="WP_200522375.1">
    <property type="nucleotide sequence ID" value="NZ_JAEHNZ010000002.1"/>
</dbReference>
<dbReference type="EMBL" id="JAEHNZ010000002">
    <property type="protein sequence ID" value="MBK0396227.1"/>
    <property type="molecule type" value="Genomic_DNA"/>
</dbReference>
<evidence type="ECO:0000256" key="4">
    <source>
        <dbReference type="ARBA" id="ARBA00022692"/>
    </source>
</evidence>
<keyword evidence="6 7" id="KW-0472">Membrane</keyword>
<keyword evidence="3" id="KW-1003">Cell membrane</keyword>
<name>A0ABS1BSI3_9NEIS</name>
<keyword evidence="9" id="KW-1185">Reference proteome</keyword>
<evidence type="ECO:0000313" key="9">
    <source>
        <dbReference type="Proteomes" id="UP000614058"/>
    </source>
</evidence>
<evidence type="ECO:0000256" key="7">
    <source>
        <dbReference type="SAM" id="Phobius"/>
    </source>
</evidence>
<evidence type="ECO:0000256" key="5">
    <source>
        <dbReference type="ARBA" id="ARBA00022989"/>
    </source>
</evidence>
<evidence type="ECO:0000256" key="6">
    <source>
        <dbReference type="ARBA" id="ARBA00023136"/>
    </source>
</evidence>
<dbReference type="PANTHER" id="PTHR33452">
    <property type="entry name" value="OXIDOREDUCTASE CATD-RELATED"/>
    <property type="match status" value="1"/>
</dbReference>